<comment type="cofactor">
    <cofactor evidence="1">
        <name>Mo-molybdopterin</name>
        <dbReference type="ChEBI" id="CHEBI:71302"/>
    </cofactor>
</comment>
<dbReference type="WBParaSite" id="Bm4642a.1">
    <property type="protein sequence ID" value="Bm4642a.1"/>
    <property type="gene ID" value="WBGene00224903"/>
</dbReference>
<dbReference type="EC" id="1.8.3.1" evidence="7"/>
<dbReference type="SMART" id="SM01117">
    <property type="entry name" value="Cyt-b5"/>
    <property type="match status" value="1"/>
</dbReference>
<keyword evidence="12" id="KW-0408">Iron</keyword>
<evidence type="ECO:0000313" key="17">
    <source>
        <dbReference type="Proteomes" id="UP000006672"/>
    </source>
</evidence>
<dbReference type="Pfam" id="PF00173">
    <property type="entry name" value="Cyt-b5"/>
    <property type="match status" value="1"/>
</dbReference>
<evidence type="ECO:0000259" key="15">
    <source>
        <dbReference type="PROSITE" id="PS50255"/>
    </source>
</evidence>
<dbReference type="InterPro" id="IPR036374">
    <property type="entry name" value="OxRdtase_Mopterin-bd_sf"/>
</dbReference>
<dbReference type="InterPro" id="IPR018506">
    <property type="entry name" value="Cyt_B5_heme-BS"/>
</dbReference>
<gene>
    <name evidence="16" type="primary">Bma-suox-1</name>
    <name evidence="16" type="ORF">BM_BM4642</name>
</gene>
<dbReference type="PROSITE" id="PS00559">
    <property type="entry name" value="MOLYBDOPTERIN_EUK"/>
    <property type="match status" value="1"/>
</dbReference>
<dbReference type="GO" id="GO:0030151">
    <property type="term" value="F:molybdenum ion binding"/>
    <property type="evidence" value="ECO:0007669"/>
    <property type="project" value="InterPro"/>
</dbReference>
<dbReference type="PRINTS" id="PR00363">
    <property type="entry name" value="CYTOCHROMEB5"/>
</dbReference>
<dbReference type="PRINTS" id="PR00407">
    <property type="entry name" value="EUMOPTERIN"/>
</dbReference>
<feature type="domain" description="Cytochrome b5 heme-binding" evidence="15">
    <location>
        <begin position="98"/>
        <end position="176"/>
    </location>
</feature>
<keyword evidence="17" id="KW-1185">Reference proteome</keyword>
<dbReference type="KEGG" id="bmy:BM_BM4642"/>
<name>A0A4E9EZV7_BRUMA</name>
<comment type="subunit">
    <text evidence="6">Homodimer.</text>
</comment>
<keyword evidence="10" id="KW-0479">Metal-binding</keyword>
<proteinExistence type="predicted"/>
<dbReference type="PROSITE" id="PS00191">
    <property type="entry name" value="CYTOCHROME_B5_1"/>
    <property type="match status" value="1"/>
</dbReference>
<keyword evidence="14" id="KW-1133">Transmembrane helix</keyword>
<dbReference type="Proteomes" id="UP000006672">
    <property type="component" value="Unassembled WGS sequence"/>
</dbReference>
<evidence type="ECO:0000313" key="18">
    <source>
        <dbReference type="WBParaSite" id="Bm4642a.1"/>
    </source>
</evidence>
<dbReference type="Gene3D" id="3.90.420.10">
    <property type="entry name" value="Oxidoreductase, molybdopterin-binding domain"/>
    <property type="match status" value="1"/>
</dbReference>
<organism evidence="16">
    <name type="scientific">Brugia malayi</name>
    <name type="common">Filarial nematode worm</name>
    <dbReference type="NCBI Taxonomy" id="6279"/>
    <lineage>
        <taxon>Eukaryota</taxon>
        <taxon>Metazoa</taxon>
        <taxon>Ecdysozoa</taxon>
        <taxon>Nematoda</taxon>
        <taxon>Chromadorea</taxon>
        <taxon>Rhabditida</taxon>
        <taxon>Spirurina</taxon>
        <taxon>Spiruromorpha</taxon>
        <taxon>Filarioidea</taxon>
        <taxon>Onchocercidae</taxon>
        <taxon>Brugia</taxon>
    </lineage>
</organism>
<evidence type="ECO:0000256" key="2">
    <source>
        <dbReference type="ARBA" id="ARBA00001970"/>
    </source>
</evidence>
<dbReference type="InterPro" id="IPR000572">
    <property type="entry name" value="OxRdtase_Mopterin-bd_dom"/>
</dbReference>
<dbReference type="RefSeq" id="XP_042931860.1">
    <property type="nucleotide sequence ID" value="XM_043075926.1"/>
</dbReference>
<comment type="pathway">
    <text evidence="4">Sulfur metabolism.</text>
</comment>
<dbReference type="SUPFAM" id="SSF56524">
    <property type="entry name" value="Oxidoreductase molybdopterin-binding domain"/>
    <property type="match status" value="1"/>
</dbReference>
<dbReference type="PANTHER" id="PTHR19372">
    <property type="entry name" value="SULFITE REDUCTASE"/>
    <property type="match status" value="1"/>
</dbReference>
<keyword evidence="13" id="KW-0496">Mitochondrion</keyword>
<reference evidence="17" key="1">
    <citation type="journal article" date="2007" name="Science">
        <title>Draft genome of the filarial nematode parasite Brugia malayi.</title>
        <authorList>
            <person name="Ghedin E."/>
            <person name="Wang S."/>
            <person name="Spiro D."/>
            <person name="Caler E."/>
            <person name="Zhao Q."/>
            <person name="Crabtree J."/>
            <person name="Allen J.E."/>
            <person name="Delcher A.L."/>
            <person name="Guiliano D.B."/>
            <person name="Miranda-Saavedra D."/>
            <person name="Angiuoli S.V."/>
            <person name="Creasy T."/>
            <person name="Amedeo P."/>
            <person name="Haas B."/>
            <person name="El-Sayed N.M."/>
            <person name="Wortman J.R."/>
            <person name="Feldblyum T."/>
            <person name="Tallon L."/>
            <person name="Schatz M."/>
            <person name="Shumway M."/>
            <person name="Koo H."/>
            <person name="Salzberg S.L."/>
            <person name="Schobel S."/>
            <person name="Pertea M."/>
            <person name="Pop M."/>
            <person name="White O."/>
            <person name="Barton G.J."/>
            <person name="Carlow C.K."/>
            <person name="Crawford M.J."/>
            <person name="Daub J."/>
            <person name="Dimmic M.W."/>
            <person name="Estes C.F."/>
            <person name="Foster J.M."/>
            <person name="Ganatra M."/>
            <person name="Gregory W.F."/>
            <person name="Johnson N.M."/>
            <person name="Jin J."/>
            <person name="Komuniecki R."/>
            <person name="Korf I."/>
            <person name="Kumar S."/>
            <person name="Laney S."/>
            <person name="Li B.W."/>
            <person name="Li W."/>
            <person name="Lindblom T.H."/>
            <person name="Lustigman S."/>
            <person name="Ma D."/>
            <person name="Maina C.V."/>
            <person name="Martin D.M."/>
            <person name="McCarter J.P."/>
            <person name="McReynolds L."/>
            <person name="Mitreva M."/>
            <person name="Nutman T.B."/>
            <person name="Parkinson J."/>
            <person name="Peregrin-Alvarez J.M."/>
            <person name="Poole C."/>
            <person name="Ren Q."/>
            <person name="Saunders L."/>
            <person name="Sluder A.E."/>
            <person name="Smith K."/>
            <person name="Stanke M."/>
            <person name="Unnasch T.R."/>
            <person name="Ware J."/>
            <person name="Wei A.D."/>
            <person name="Weil G."/>
            <person name="Williams D.J."/>
            <person name="Zhang Y."/>
            <person name="Williams S.A."/>
            <person name="Fraser-Liggett C."/>
            <person name="Slatko B."/>
            <person name="Blaxter M.L."/>
            <person name="Scott A.L."/>
        </authorList>
    </citation>
    <scope>NUCLEOTIDE SEQUENCE</scope>
    <source>
        <strain evidence="17">FR3</strain>
    </source>
</reference>
<dbReference type="InterPro" id="IPR022407">
    <property type="entry name" value="OxRdtase_Mopterin_BS"/>
</dbReference>
<dbReference type="PROSITE" id="PS50255">
    <property type="entry name" value="CYTOCHROME_B5_2"/>
    <property type="match status" value="1"/>
</dbReference>
<evidence type="ECO:0000256" key="11">
    <source>
        <dbReference type="ARBA" id="ARBA00023002"/>
    </source>
</evidence>
<reference evidence="16" key="2">
    <citation type="submission" date="2019-04" db="EMBL/GenBank/DDBJ databases">
        <authorList>
            <person name="Howe K."/>
            <person name="Paulini M."/>
            <person name="Williams G."/>
        </authorList>
    </citation>
    <scope>NUCLEOTIDE SEQUENCE [LARGE SCALE GENOMIC DNA]</scope>
    <source>
        <strain evidence="16">FR3</strain>
    </source>
</reference>
<dbReference type="InterPro" id="IPR001199">
    <property type="entry name" value="Cyt_B5-like_heme/steroid-bd"/>
</dbReference>
<evidence type="ECO:0000256" key="7">
    <source>
        <dbReference type="ARBA" id="ARBA00012505"/>
    </source>
</evidence>
<dbReference type="UniPathway" id="UPA00096"/>
<dbReference type="Gene3D" id="2.60.40.650">
    <property type="match status" value="1"/>
</dbReference>
<sequence>MWWLYHMIKYGRLTRQCIVTTVCQTKIATTQYHSLNNHSKLSLISSENRGNNTKRWIFLGCFGVFTLAGGLSVLKNTVEIGYTDGQSMEMKIEKRNDLPTYRMDEVKKHGKDAQSIWVTFQGGVYDITNFIQSHPGGDKILLAAGGRIDPYWNIYQQHLTQETLEILEELRIGNLDDNDIVIIDKRNENDSYENDPIRHPALIIKSEKPFNAETPVELIMDNFYTPNDLFYVRNHMPVPLIDATKHKLTIDGISIQQPFVLSLDDLKRDFTCVSVNATLQCAGNRRSEMDAIKKVQGLNWKSTAIGNAKWTGVRLKDVLIKAGINPNDKRIKHVIFRGADKDNEGNNYETSITFEKAMKDEVIIAYQMNDKDIPRDHGYPIRLIAPGIVGARQVKFLSTIILSEEESKSHWQRRDYRGLPPFIGPNDKQNFELVPSIQDYPVQSAFCFPSAPIKIPRSNGQFDVMGYAWSGGGRGIIRVEVSIDGGETWQAAQLVQDPDQDIDHMWSWTFFKSTIKIPDDVKQLDLVCKATDRSYNTQPDTARGIWNIRGLLNNAWHHVPVEITDD</sequence>
<dbReference type="SUPFAM" id="SSF81296">
    <property type="entry name" value="E set domains"/>
    <property type="match status" value="1"/>
</dbReference>
<evidence type="ECO:0000256" key="10">
    <source>
        <dbReference type="ARBA" id="ARBA00022723"/>
    </source>
</evidence>
<evidence type="ECO:0000256" key="12">
    <source>
        <dbReference type="ARBA" id="ARBA00023004"/>
    </source>
</evidence>
<dbReference type="GO" id="GO:0008482">
    <property type="term" value="F:sulfite oxidase activity"/>
    <property type="evidence" value="ECO:0007669"/>
    <property type="project" value="UniProtKB-EC"/>
</dbReference>
<evidence type="ECO:0000256" key="14">
    <source>
        <dbReference type="SAM" id="Phobius"/>
    </source>
</evidence>
<evidence type="ECO:0000313" key="16">
    <source>
        <dbReference type="EMBL" id="VIO89879.1"/>
    </source>
</evidence>
<reference evidence="18" key="3">
    <citation type="submission" date="2022-04" db="UniProtKB">
        <authorList>
            <consortium name="WormBaseParasite"/>
        </authorList>
    </citation>
    <scope>IDENTIFICATION</scope>
</reference>
<comment type="pathway">
    <text evidence="5">Energy metabolism; sulfur metabolism.</text>
</comment>
<dbReference type="GeneID" id="66059828"/>
<accession>A0A4E9EZV7</accession>
<evidence type="ECO:0000256" key="1">
    <source>
        <dbReference type="ARBA" id="ARBA00001924"/>
    </source>
</evidence>
<protein>
    <recommendedName>
        <fullName evidence="7">sulfite oxidase</fullName>
        <ecNumber evidence="7">1.8.3.1</ecNumber>
    </recommendedName>
</protein>
<keyword evidence="9" id="KW-0349">Heme</keyword>
<dbReference type="GO" id="GO:0005758">
    <property type="term" value="C:mitochondrial intermembrane space"/>
    <property type="evidence" value="ECO:0007669"/>
    <property type="project" value="UniProtKB-SubCell"/>
</dbReference>
<dbReference type="PANTHER" id="PTHR19372:SF7">
    <property type="entry name" value="SULFITE OXIDASE, MITOCHONDRIAL"/>
    <property type="match status" value="1"/>
</dbReference>
<keyword evidence="8" id="KW-0500">Molybdenum</keyword>
<dbReference type="SUPFAM" id="SSF55856">
    <property type="entry name" value="Cytochrome b5-like heme/steroid binding domain"/>
    <property type="match status" value="1"/>
</dbReference>
<dbReference type="GO" id="GO:0043546">
    <property type="term" value="F:molybdopterin cofactor binding"/>
    <property type="evidence" value="ECO:0007669"/>
    <property type="project" value="InterPro"/>
</dbReference>
<keyword evidence="14" id="KW-0472">Membrane</keyword>
<dbReference type="FunFam" id="3.90.420.10:FF:000002">
    <property type="entry name" value="sulfite oxidase, mitochondrial"/>
    <property type="match status" value="1"/>
</dbReference>
<dbReference type="InterPro" id="IPR036400">
    <property type="entry name" value="Cyt_B5-like_heme/steroid_sf"/>
</dbReference>
<dbReference type="Gene3D" id="3.10.120.10">
    <property type="entry name" value="Cytochrome b5-like heme/steroid binding domain"/>
    <property type="match status" value="1"/>
</dbReference>
<dbReference type="InterPro" id="IPR014756">
    <property type="entry name" value="Ig_E-set"/>
</dbReference>
<evidence type="ECO:0000256" key="4">
    <source>
        <dbReference type="ARBA" id="ARBA00004678"/>
    </source>
</evidence>
<dbReference type="AlphaFoldDB" id="A0A4E9EZV7"/>
<evidence type="ECO:0000256" key="3">
    <source>
        <dbReference type="ARBA" id="ARBA00004569"/>
    </source>
</evidence>
<dbReference type="InterPro" id="IPR008335">
    <property type="entry name" value="Mopterin_OxRdtase_euk"/>
</dbReference>
<evidence type="ECO:0000256" key="9">
    <source>
        <dbReference type="ARBA" id="ARBA00022617"/>
    </source>
</evidence>
<dbReference type="EMBL" id="CAAKNF010000196">
    <property type="protein sequence ID" value="VIO89879.1"/>
    <property type="molecule type" value="Genomic_DNA"/>
</dbReference>
<dbReference type="Pfam" id="PF00174">
    <property type="entry name" value="Oxidored_molyb"/>
    <property type="match status" value="1"/>
</dbReference>
<dbReference type="GO" id="GO:0020037">
    <property type="term" value="F:heme binding"/>
    <property type="evidence" value="ECO:0007669"/>
    <property type="project" value="InterPro"/>
</dbReference>
<keyword evidence="11" id="KW-0560">Oxidoreductase</keyword>
<dbReference type="GO" id="GO:0006790">
    <property type="term" value="P:sulfur compound metabolic process"/>
    <property type="evidence" value="ECO:0007669"/>
    <property type="project" value="UniProtKB-UniPathway"/>
</dbReference>
<keyword evidence="14" id="KW-0812">Transmembrane</keyword>
<dbReference type="CTD" id="66059828"/>
<evidence type="ECO:0000256" key="8">
    <source>
        <dbReference type="ARBA" id="ARBA00022505"/>
    </source>
</evidence>
<dbReference type="OrthoDB" id="10051395at2759"/>
<comment type="cofactor">
    <cofactor evidence="2">
        <name>heme b</name>
        <dbReference type="ChEBI" id="CHEBI:60344"/>
    </cofactor>
</comment>
<evidence type="ECO:0000256" key="6">
    <source>
        <dbReference type="ARBA" id="ARBA00011738"/>
    </source>
</evidence>
<dbReference type="Pfam" id="PF03404">
    <property type="entry name" value="Mo-co_dimer"/>
    <property type="match status" value="1"/>
</dbReference>
<feature type="transmembrane region" description="Helical" evidence="14">
    <location>
        <begin position="56"/>
        <end position="74"/>
    </location>
</feature>
<evidence type="ECO:0000256" key="13">
    <source>
        <dbReference type="ARBA" id="ARBA00023128"/>
    </source>
</evidence>
<evidence type="ECO:0000256" key="5">
    <source>
        <dbReference type="ARBA" id="ARBA00004971"/>
    </source>
</evidence>
<comment type="subcellular location">
    <subcellularLocation>
        <location evidence="3">Mitochondrion intermembrane space</location>
    </subcellularLocation>
</comment>
<dbReference type="InterPro" id="IPR005066">
    <property type="entry name" value="MoCF_OxRdtse_dimer"/>
</dbReference>
<accession>A0A8L7T6Z5</accession>
<dbReference type="FunFam" id="3.10.120.10:FF:000007">
    <property type="entry name" value="Sulfite oxidase, mitochondrial"/>
    <property type="match status" value="1"/>
</dbReference>